<evidence type="ECO:0000259" key="11">
    <source>
        <dbReference type="Pfam" id="PF02769"/>
    </source>
</evidence>
<dbReference type="Gene3D" id="3.30.1330.10">
    <property type="entry name" value="PurM-like, N-terminal domain"/>
    <property type="match status" value="1"/>
</dbReference>
<dbReference type="Gene3D" id="3.90.650.10">
    <property type="entry name" value="PurM-like C-terminal domain"/>
    <property type="match status" value="1"/>
</dbReference>
<feature type="binding site" evidence="9">
    <location>
        <position position="222"/>
    </location>
    <ligand>
        <name>Mg(2+)</name>
        <dbReference type="ChEBI" id="CHEBI:18420"/>
    </ligand>
</feature>
<dbReference type="InterPro" id="IPR016188">
    <property type="entry name" value="PurM-like_N"/>
</dbReference>
<evidence type="ECO:0000256" key="3">
    <source>
        <dbReference type="ARBA" id="ARBA00022723"/>
    </source>
</evidence>
<dbReference type="GO" id="GO:0005737">
    <property type="term" value="C:cytoplasm"/>
    <property type="evidence" value="ECO:0007669"/>
    <property type="project" value="TreeGrafter"/>
</dbReference>
<evidence type="ECO:0000313" key="13">
    <source>
        <dbReference type="Proteomes" id="UP000194903"/>
    </source>
</evidence>
<dbReference type="EC" id="2.7.9.3" evidence="9"/>
<organism evidence="12 13">
    <name type="scientific">Butyricicoccus porcorum</name>
    <dbReference type="NCBI Taxonomy" id="1945634"/>
    <lineage>
        <taxon>Bacteria</taxon>
        <taxon>Bacillati</taxon>
        <taxon>Bacillota</taxon>
        <taxon>Clostridia</taxon>
        <taxon>Eubacteriales</taxon>
        <taxon>Butyricicoccaceae</taxon>
        <taxon>Butyricicoccus</taxon>
    </lineage>
</organism>
<dbReference type="GO" id="GO:0004756">
    <property type="term" value="F:selenide, water dikinase activity"/>
    <property type="evidence" value="ECO:0007669"/>
    <property type="project" value="UniProtKB-UniRule"/>
</dbReference>
<dbReference type="AlphaFoldDB" id="A0A252F295"/>
<dbReference type="GO" id="GO:0005524">
    <property type="term" value="F:ATP binding"/>
    <property type="evidence" value="ECO:0007669"/>
    <property type="project" value="UniProtKB-UniRule"/>
</dbReference>
<accession>A0A252F295</accession>
<evidence type="ECO:0000256" key="1">
    <source>
        <dbReference type="ARBA" id="ARBA00008026"/>
    </source>
</evidence>
<evidence type="ECO:0000256" key="4">
    <source>
        <dbReference type="ARBA" id="ARBA00022741"/>
    </source>
</evidence>
<evidence type="ECO:0000256" key="7">
    <source>
        <dbReference type="ARBA" id="ARBA00022842"/>
    </source>
</evidence>
<dbReference type="EMBL" id="NHOC01000009">
    <property type="protein sequence ID" value="OUM19886.1"/>
    <property type="molecule type" value="Genomic_DNA"/>
</dbReference>
<dbReference type="InterPro" id="IPR004536">
    <property type="entry name" value="SPS/SelD"/>
</dbReference>
<keyword evidence="13" id="KW-1185">Reference proteome</keyword>
<dbReference type="RefSeq" id="WP_087021011.1">
    <property type="nucleotide sequence ID" value="NZ_CP178353.1"/>
</dbReference>
<feature type="binding site" evidence="9">
    <location>
        <position position="87"/>
    </location>
    <ligand>
        <name>Mg(2+)</name>
        <dbReference type="ChEBI" id="CHEBI:18420"/>
    </ligand>
</feature>
<keyword evidence="6 9" id="KW-0067">ATP-binding</keyword>
<keyword evidence="4 9" id="KW-0547">Nucleotide-binding</keyword>
<dbReference type="SUPFAM" id="SSF55326">
    <property type="entry name" value="PurM N-terminal domain-like"/>
    <property type="match status" value="1"/>
</dbReference>
<feature type="domain" description="PurM-like N-terminal" evidence="10">
    <location>
        <begin position="46"/>
        <end position="152"/>
    </location>
</feature>
<dbReference type="SUPFAM" id="SSF56042">
    <property type="entry name" value="PurM C-terminal domain-like"/>
    <property type="match status" value="1"/>
</dbReference>
<dbReference type="PANTHER" id="PTHR10256">
    <property type="entry name" value="SELENIDE, WATER DIKINASE"/>
    <property type="match status" value="1"/>
</dbReference>
<feature type="binding site" description="in other chain" evidence="9">
    <location>
        <begin position="44"/>
        <end position="46"/>
    </location>
    <ligand>
        <name>ATP</name>
        <dbReference type="ChEBI" id="CHEBI:30616"/>
        <note>ligand shared between dimeric partners</note>
    </ligand>
</feature>
<comment type="catalytic activity">
    <reaction evidence="9">
        <text>hydrogenselenide + ATP + H2O = selenophosphate + AMP + phosphate + 2 H(+)</text>
        <dbReference type="Rhea" id="RHEA:18737"/>
        <dbReference type="ChEBI" id="CHEBI:15377"/>
        <dbReference type="ChEBI" id="CHEBI:15378"/>
        <dbReference type="ChEBI" id="CHEBI:16144"/>
        <dbReference type="ChEBI" id="CHEBI:29317"/>
        <dbReference type="ChEBI" id="CHEBI:30616"/>
        <dbReference type="ChEBI" id="CHEBI:43474"/>
        <dbReference type="ChEBI" id="CHEBI:456215"/>
        <dbReference type="EC" id="2.7.9.3"/>
    </reaction>
</comment>
<protein>
    <recommendedName>
        <fullName evidence="9">Selenide, water dikinase</fullName>
        <ecNumber evidence="9">2.7.9.3</ecNumber>
    </recommendedName>
    <alternativeName>
        <fullName evidence="9">Selenium donor protein</fullName>
    </alternativeName>
    <alternativeName>
        <fullName evidence="9">Selenophosphate synthase</fullName>
    </alternativeName>
</protein>
<keyword evidence="8 9" id="KW-0711">Selenium</keyword>
<feature type="site" description="Important for catalytic activity" evidence="9">
    <location>
        <position position="17"/>
    </location>
</feature>
<dbReference type="NCBIfam" id="TIGR00476">
    <property type="entry name" value="selD"/>
    <property type="match status" value="1"/>
</dbReference>
<keyword evidence="3 9" id="KW-0479">Metal-binding</keyword>
<dbReference type="InterPro" id="IPR023061">
    <property type="entry name" value="SelD_I"/>
</dbReference>
<dbReference type="InterPro" id="IPR010918">
    <property type="entry name" value="PurM-like_C_dom"/>
</dbReference>
<dbReference type="GO" id="GO:0000287">
    <property type="term" value="F:magnesium ion binding"/>
    <property type="evidence" value="ECO:0007669"/>
    <property type="project" value="UniProtKB-UniRule"/>
</dbReference>
<evidence type="ECO:0000256" key="6">
    <source>
        <dbReference type="ARBA" id="ARBA00022840"/>
    </source>
</evidence>
<comment type="function">
    <text evidence="9">Synthesizes selenophosphate from selenide and ATP.</text>
</comment>
<dbReference type="InterPro" id="IPR036921">
    <property type="entry name" value="PurM-like_N_sf"/>
</dbReference>
<dbReference type="OrthoDB" id="9772934at2"/>
<dbReference type="PIRSF" id="PIRSF036407">
    <property type="entry name" value="Selenphspht_syn"/>
    <property type="match status" value="1"/>
</dbReference>
<dbReference type="CDD" id="cd02195">
    <property type="entry name" value="SelD"/>
    <property type="match status" value="1"/>
</dbReference>
<dbReference type="Pfam" id="PF00586">
    <property type="entry name" value="AIRS"/>
    <property type="match status" value="1"/>
</dbReference>
<keyword evidence="7 9" id="KW-0460">Magnesium</keyword>
<keyword evidence="2 9" id="KW-0808">Transferase</keyword>
<comment type="caution">
    <text evidence="12">The sequence shown here is derived from an EMBL/GenBank/DDBJ whole genome shotgun (WGS) entry which is preliminary data.</text>
</comment>
<feature type="binding site" evidence="9">
    <location>
        <begin position="134"/>
        <end position="136"/>
    </location>
    <ligand>
        <name>ATP</name>
        <dbReference type="ChEBI" id="CHEBI:30616"/>
        <note>ligand shared between dimeric partners</note>
    </ligand>
</feature>
<gene>
    <name evidence="9" type="primary">selD</name>
    <name evidence="12" type="ORF">CBW42_10410</name>
</gene>
<proteinExistence type="inferred from homology"/>
<dbReference type="Proteomes" id="UP000194903">
    <property type="component" value="Unassembled WGS sequence"/>
</dbReference>
<evidence type="ECO:0000256" key="9">
    <source>
        <dbReference type="HAMAP-Rule" id="MF_00625"/>
    </source>
</evidence>
<comment type="subunit">
    <text evidence="9">Homodimer.</text>
</comment>
<name>A0A252F295_9FIRM</name>
<feature type="active site" evidence="9">
    <location>
        <position position="14"/>
    </location>
</feature>
<evidence type="ECO:0000256" key="8">
    <source>
        <dbReference type="ARBA" id="ARBA00023266"/>
    </source>
</evidence>
<evidence type="ECO:0000313" key="12">
    <source>
        <dbReference type="EMBL" id="OUM19886.1"/>
    </source>
</evidence>
<comment type="similarity">
    <text evidence="1 9">Belongs to the selenophosphate synthase 1 family. Class I subfamily.</text>
</comment>
<reference evidence="12 13" key="1">
    <citation type="submission" date="2017-05" db="EMBL/GenBank/DDBJ databases">
        <title>Butyricicoccus porcorum sp. nov. a butyrate-producing bacterium from the swine intestinal tract.</title>
        <authorList>
            <person name="Trachsel J."/>
            <person name="Humphrey S."/>
            <person name="Allen H.K."/>
        </authorList>
    </citation>
    <scope>NUCLEOTIDE SEQUENCE [LARGE SCALE GENOMIC DNA]</scope>
    <source>
        <strain evidence="12">BB10</strain>
    </source>
</reference>
<feature type="binding site" evidence="9">
    <location>
        <position position="47"/>
    </location>
    <ligand>
        <name>Mg(2+)</name>
        <dbReference type="ChEBI" id="CHEBI:18420"/>
    </ligand>
</feature>
<keyword evidence="5 9" id="KW-0418">Kinase</keyword>
<dbReference type="GO" id="GO:0016260">
    <property type="term" value="P:selenocysteine biosynthetic process"/>
    <property type="evidence" value="ECO:0007669"/>
    <property type="project" value="InterPro"/>
</dbReference>
<evidence type="ECO:0000256" key="5">
    <source>
        <dbReference type="ARBA" id="ARBA00022777"/>
    </source>
</evidence>
<dbReference type="HAMAP" id="MF_00625">
    <property type="entry name" value="SelD"/>
    <property type="match status" value="1"/>
</dbReference>
<sequence length="342" mass="36790">MEQTNKLFCKGGGCTAKLGPAVLERVLSRLPKPTDEQLLVGCESSDDAAVYRLTDDIAVVQTLDFFPPMLEDPYLFGQIAAANALSDIWAMGGTAKTALNIVCFPENMDLNILGAIMTGGSEKVREAGASLVGGHSIADSDVKYGLSVMGTVHPDKIRTNNTCRIGDCLILTKPLGVGLIMTANRVGQAKQEWFDAAVQSMTTLNRWACEASMPYEVHACTDVTGFGVLGHLREMIQPAYSAVVRADSVPMLDGARQCAEEFLLTAAAQRTRNFLQGKVRFAVDDFALEEVLFDPQTSGGLLMSVPERQAEALLAEIRALGLRCGIIGSIVPRMDCDIIVTK</sequence>
<dbReference type="PANTHER" id="PTHR10256:SF0">
    <property type="entry name" value="INACTIVE SELENIDE, WATER DIKINASE-LIKE PROTEIN-RELATED"/>
    <property type="match status" value="1"/>
</dbReference>
<feature type="binding site" description="in other chain" evidence="9">
    <location>
        <position position="64"/>
    </location>
    <ligand>
        <name>ATP</name>
        <dbReference type="ChEBI" id="CHEBI:30616"/>
        <note>ligand shared between dimeric partners</note>
    </ligand>
</feature>
<comment type="cofactor">
    <cofactor evidence="9">
        <name>Mg(2+)</name>
        <dbReference type="ChEBI" id="CHEBI:18420"/>
    </cofactor>
    <text evidence="9">Binds 1 Mg(2+) ion per monomer.</text>
</comment>
<dbReference type="Pfam" id="PF02769">
    <property type="entry name" value="AIRS_C"/>
    <property type="match status" value="1"/>
</dbReference>
<feature type="binding site" description="in other chain" evidence="9">
    <location>
        <position position="17"/>
    </location>
    <ligand>
        <name>ATP</name>
        <dbReference type="ChEBI" id="CHEBI:30616"/>
        <note>ligand shared between dimeric partners</note>
    </ligand>
</feature>
<feature type="binding site" description="in other chain" evidence="9">
    <location>
        <position position="87"/>
    </location>
    <ligand>
        <name>ATP</name>
        <dbReference type="ChEBI" id="CHEBI:30616"/>
        <note>ligand shared between dimeric partners</note>
    </ligand>
</feature>
<dbReference type="InterPro" id="IPR036676">
    <property type="entry name" value="PurM-like_C_sf"/>
</dbReference>
<feature type="domain" description="PurM-like C-terminal" evidence="11">
    <location>
        <begin position="165"/>
        <end position="335"/>
    </location>
</feature>
<evidence type="ECO:0000259" key="10">
    <source>
        <dbReference type="Pfam" id="PF00586"/>
    </source>
</evidence>
<evidence type="ECO:0000256" key="2">
    <source>
        <dbReference type="ARBA" id="ARBA00022679"/>
    </source>
</evidence>